<gene>
    <name evidence="3" type="ORF">LIER_10458</name>
</gene>
<dbReference type="InterPro" id="IPR015421">
    <property type="entry name" value="PyrdxlP-dep_Trfase_major"/>
</dbReference>
<evidence type="ECO:0000256" key="1">
    <source>
        <dbReference type="ARBA" id="ARBA00022898"/>
    </source>
</evidence>
<dbReference type="PANTHER" id="PTHR43795">
    <property type="entry name" value="BIFUNCTIONAL ASPARTATE AMINOTRANSFERASE AND GLUTAMATE/ASPARTATE-PREPHENATE AMINOTRANSFERASE-RELATED"/>
    <property type="match status" value="1"/>
</dbReference>
<keyword evidence="4" id="KW-1185">Reference proteome</keyword>
<dbReference type="InterPro" id="IPR050478">
    <property type="entry name" value="Ethylene_sulfur-biosynth"/>
</dbReference>
<evidence type="ECO:0000313" key="4">
    <source>
        <dbReference type="Proteomes" id="UP001454036"/>
    </source>
</evidence>
<sequence length="455" mass="50762">MPPSNFSSSNGGNNLVSTFDSTKVVPVSAMAAALAKPDQSPYYIAFDKVRADAYNHLTNPNGIIQLGLSENTLSLDLINEWLMKNLNDSLCRGSDFGYNIDKLAPYQPFDGTKELKEVMASFMSQVLGKTIKFVPSQIVLTCGANPANEMLCNCVADPGDAFLVPAPYYPGFNRDMKIRTTVELIPVHTRSSDNFIVTIEALDEAYNQAIKQGKRVKGLLFANPANPVGTMFGRETLHNLLDFAREKNIHIISDEIYAGSRYGNEQFVSMAEIIEARSMDKDRVHIVYGLSKDLCIPGFRLGVVYTWNQDVLIASKKFTRFCSVPLPIQQILISMLSDTKFTQNFLKVNQERLRKRYDLFVEGLEKLGLGYTKGSAGLYCWVNMSRLMSSNDEKGELELWEKLLNIAKISVTPGAACHSSEPGWFRCCFAKLSEKDVSLTIERIRKVEETCNVSG</sequence>
<dbReference type="Proteomes" id="UP001454036">
    <property type="component" value="Unassembled WGS sequence"/>
</dbReference>
<dbReference type="SUPFAM" id="SSF53383">
    <property type="entry name" value="PLP-dependent transferases"/>
    <property type="match status" value="1"/>
</dbReference>
<dbReference type="GO" id="GO:0006520">
    <property type="term" value="P:amino acid metabolic process"/>
    <property type="evidence" value="ECO:0007669"/>
    <property type="project" value="TreeGrafter"/>
</dbReference>
<feature type="domain" description="Aminotransferase class I/classII large" evidence="2">
    <location>
        <begin position="64"/>
        <end position="444"/>
    </location>
</feature>
<dbReference type="InterPro" id="IPR015422">
    <property type="entry name" value="PyrdxlP-dep_Trfase_small"/>
</dbReference>
<dbReference type="PRINTS" id="PR00753">
    <property type="entry name" value="ACCSYNTHASE"/>
</dbReference>
<dbReference type="GO" id="GO:0004069">
    <property type="term" value="F:L-aspartate:2-oxoglutarate aminotransferase activity"/>
    <property type="evidence" value="ECO:0007669"/>
    <property type="project" value="TreeGrafter"/>
</dbReference>
<accession>A0AAV3PJA1</accession>
<dbReference type="CDD" id="cd00609">
    <property type="entry name" value="AAT_like"/>
    <property type="match status" value="1"/>
</dbReference>
<dbReference type="InterPro" id="IPR004839">
    <property type="entry name" value="Aminotransferase_I/II_large"/>
</dbReference>
<evidence type="ECO:0000313" key="3">
    <source>
        <dbReference type="EMBL" id="GAA0151822.1"/>
    </source>
</evidence>
<dbReference type="AlphaFoldDB" id="A0AAV3PJA1"/>
<dbReference type="Gene3D" id="3.90.1150.10">
    <property type="entry name" value="Aspartate Aminotransferase, domain 1"/>
    <property type="match status" value="1"/>
</dbReference>
<evidence type="ECO:0000259" key="2">
    <source>
        <dbReference type="Pfam" id="PF00155"/>
    </source>
</evidence>
<name>A0AAV3PJA1_LITER</name>
<organism evidence="3 4">
    <name type="scientific">Lithospermum erythrorhizon</name>
    <name type="common">Purple gromwell</name>
    <name type="synonym">Lithospermum officinale var. erythrorhizon</name>
    <dbReference type="NCBI Taxonomy" id="34254"/>
    <lineage>
        <taxon>Eukaryota</taxon>
        <taxon>Viridiplantae</taxon>
        <taxon>Streptophyta</taxon>
        <taxon>Embryophyta</taxon>
        <taxon>Tracheophyta</taxon>
        <taxon>Spermatophyta</taxon>
        <taxon>Magnoliopsida</taxon>
        <taxon>eudicotyledons</taxon>
        <taxon>Gunneridae</taxon>
        <taxon>Pentapetalae</taxon>
        <taxon>asterids</taxon>
        <taxon>lamiids</taxon>
        <taxon>Boraginales</taxon>
        <taxon>Boraginaceae</taxon>
        <taxon>Boraginoideae</taxon>
        <taxon>Lithospermeae</taxon>
        <taxon>Lithospermum</taxon>
    </lineage>
</organism>
<dbReference type="GO" id="GO:0008793">
    <property type="term" value="F:aromatic-amino-acid transaminase activity"/>
    <property type="evidence" value="ECO:0007669"/>
    <property type="project" value="TreeGrafter"/>
</dbReference>
<keyword evidence="1" id="KW-0663">Pyridoxal phosphate</keyword>
<dbReference type="InterPro" id="IPR015424">
    <property type="entry name" value="PyrdxlP-dep_Trfase"/>
</dbReference>
<comment type="caution">
    <text evidence="3">The sequence shown here is derived from an EMBL/GenBank/DDBJ whole genome shotgun (WGS) entry which is preliminary data.</text>
</comment>
<dbReference type="Pfam" id="PF00155">
    <property type="entry name" value="Aminotran_1_2"/>
    <property type="match status" value="1"/>
</dbReference>
<dbReference type="GO" id="GO:0030170">
    <property type="term" value="F:pyridoxal phosphate binding"/>
    <property type="evidence" value="ECO:0007669"/>
    <property type="project" value="InterPro"/>
</dbReference>
<proteinExistence type="predicted"/>
<protein>
    <submittedName>
        <fullName evidence="3">Transaminase</fullName>
    </submittedName>
</protein>
<dbReference type="Gene3D" id="3.40.640.10">
    <property type="entry name" value="Type I PLP-dependent aspartate aminotransferase-like (Major domain)"/>
    <property type="match status" value="1"/>
</dbReference>
<reference evidence="3 4" key="1">
    <citation type="submission" date="2024-01" db="EMBL/GenBank/DDBJ databases">
        <title>The complete chloroplast genome sequence of Lithospermum erythrorhizon: insights into the phylogenetic relationship among Boraginaceae species and the maternal lineages of purple gromwells.</title>
        <authorList>
            <person name="Okada T."/>
            <person name="Watanabe K."/>
        </authorList>
    </citation>
    <scope>NUCLEOTIDE SEQUENCE [LARGE SCALE GENOMIC DNA]</scope>
</reference>
<dbReference type="EMBL" id="BAABME010001858">
    <property type="protein sequence ID" value="GAA0151822.1"/>
    <property type="molecule type" value="Genomic_DNA"/>
</dbReference>
<dbReference type="PANTHER" id="PTHR43795:SF46">
    <property type="entry name" value="AMINOTRANSFERASE ACS12-RELATED"/>
    <property type="match status" value="1"/>
</dbReference>